<dbReference type="InterPro" id="IPR037401">
    <property type="entry name" value="SnoaL-like"/>
</dbReference>
<dbReference type="Gene3D" id="3.10.450.50">
    <property type="match status" value="1"/>
</dbReference>
<dbReference type="Proteomes" id="UP000192772">
    <property type="component" value="Unassembled WGS sequence"/>
</dbReference>
<dbReference type="InterPro" id="IPR032710">
    <property type="entry name" value="NTF2-like_dom_sf"/>
</dbReference>
<feature type="domain" description="SnoaL-like" evidence="1">
    <location>
        <begin position="11"/>
        <end position="137"/>
    </location>
</feature>
<dbReference type="SUPFAM" id="SSF54427">
    <property type="entry name" value="NTF2-like"/>
    <property type="match status" value="1"/>
</dbReference>
<dbReference type="STRING" id="81858.BST23_24285"/>
<comment type="caution">
    <text evidence="2">The sequence shown here is derived from an EMBL/GenBank/DDBJ whole genome shotgun (WGS) entry which is preliminary data.</text>
</comment>
<protein>
    <recommendedName>
        <fullName evidence="1">SnoaL-like domain-containing protein</fullName>
    </recommendedName>
</protein>
<proteinExistence type="predicted"/>
<reference evidence="2 3" key="1">
    <citation type="submission" date="2017-02" db="EMBL/GenBank/DDBJ databases">
        <title>The new phylogeny of genus Mycobacterium.</title>
        <authorList>
            <person name="Tortoli E."/>
            <person name="Trovato A."/>
            <person name="Cirillo D.M."/>
        </authorList>
    </citation>
    <scope>NUCLEOTIDE SEQUENCE [LARGE SCALE GENOMIC DNA]</scope>
    <source>
        <strain evidence="2 3">FI-09383</strain>
    </source>
</reference>
<evidence type="ECO:0000313" key="3">
    <source>
        <dbReference type="Proteomes" id="UP000192772"/>
    </source>
</evidence>
<organism evidence="2 3">
    <name type="scientific">Mycolicibacterium elephantis</name>
    <dbReference type="NCBI Taxonomy" id="81858"/>
    <lineage>
        <taxon>Bacteria</taxon>
        <taxon>Bacillati</taxon>
        <taxon>Actinomycetota</taxon>
        <taxon>Actinomycetes</taxon>
        <taxon>Mycobacteriales</taxon>
        <taxon>Mycobacteriaceae</taxon>
        <taxon>Mycolicibacterium</taxon>
    </lineage>
</organism>
<dbReference type="Pfam" id="PF13577">
    <property type="entry name" value="SnoaL_4"/>
    <property type="match status" value="1"/>
</dbReference>
<sequence length="154" mass="17419">MSVADTHRNASEIRAQIDALVAEFAWLIDHKSGHGVADLFTPQGRYMVGGEEFDLQGRDEIEDFYARRRAAGPRTSRHLFSNLHFEHVDDDRARGVCVLTLHAADGRPPHPLKPVLVADYSDTYWRSPEGVWRYESRVVTPLFGSIPNFGSRTN</sequence>
<dbReference type="CDD" id="cd00531">
    <property type="entry name" value="NTF2_like"/>
    <property type="match status" value="1"/>
</dbReference>
<dbReference type="EMBL" id="MVHP01000043">
    <property type="protein sequence ID" value="ORA59593.1"/>
    <property type="molecule type" value="Genomic_DNA"/>
</dbReference>
<dbReference type="OrthoDB" id="1492465at2"/>
<name>A0A1X0CHJ8_9MYCO</name>
<gene>
    <name evidence="2" type="ORF">BST23_24285</name>
</gene>
<evidence type="ECO:0000259" key="1">
    <source>
        <dbReference type="Pfam" id="PF13577"/>
    </source>
</evidence>
<accession>A0A1X0CHJ8</accession>
<dbReference type="RefSeq" id="WP_083043828.1">
    <property type="nucleotide sequence ID" value="NZ_MVHP01000043.1"/>
</dbReference>
<evidence type="ECO:0000313" key="2">
    <source>
        <dbReference type="EMBL" id="ORA59593.1"/>
    </source>
</evidence>
<dbReference type="AlphaFoldDB" id="A0A1X0CHJ8"/>